<proteinExistence type="inferred from homology"/>
<feature type="domain" description="GIY-YIG" evidence="2">
    <location>
        <begin position="6"/>
        <end position="87"/>
    </location>
</feature>
<sequence>MFFIKIIFYTYLLRSKIKKWTYIGPTKNLCRRFKEHNSGKVKSTSPYLPFDLIYYEAYNNYTLARKREIELKKKGQQKEILMARLNIV</sequence>
<evidence type="ECO:0000313" key="4">
    <source>
        <dbReference type="Proteomes" id="UP000233517"/>
    </source>
</evidence>
<dbReference type="InterPro" id="IPR000305">
    <property type="entry name" value="GIY-YIG_endonuc"/>
</dbReference>
<dbReference type="Gene3D" id="3.40.1440.10">
    <property type="entry name" value="GIY-YIG endonuclease"/>
    <property type="match status" value="1"/>
</dbReference>
<dbReference type="InterPro" id="IPR035901">
    <property type="entry name" value="GIY-YIG_endonuc_sf"/>
</dbReference>
<evidence type="ECO:0000313" key="3">
    <source>
        <dbReference type="EMBL" id="PKM91801.1"/>
    </source>
</evidence>
<dbReference type="PANTHER" id="PTHR34477">
    <property type="entry name" value="UPF0213 PROTEIN YHBQ"/>
    <property type="match status" value="1"/>
</dbReference>
<comment type="caution">
    <text evidence="3">The sequence shown here is derived from an EMBL/GenBank/DDBJ whole genome shotgun (WGS) entry which is preliminary data.</text>
</comment>
<protein>
    <submittedName>
        <fullName evidence="3">Endonuclease</fullName>
    </submittedName>
</protein>
<dbReference type="EMBL" id="PHAI01000001">
    <property type="protein sequence ID" value="PKM91801.1"/>
    <property type="molecule type" value="Genomic_DNA"/>
</dbReference>
<keyword evidence="3" id="KW-0540">Nuclease</keyword>
<comment type="similarity">
    <text evidence="1">Belongs to the UPF0213 family.</text>
</comment>
<reference evidence="3 4" key="1">
    <citation type="journal article" date="2017" name="ISME J.">
        <title>Potential for microbial H2 and metal transformations associated with novel bacteria and archaea in deep terrestrial subsurface sediments.</title>
        <authorList>
            <person name="Hernsdorf A.W."/>
            <person name="Amano Y."/>
            <person name="Miyakawa K."/>
            <person name="Ise K."/>
            <person name="Suzuki Y."/>
            <person name="Anantharaman K."/>
            <person name="Probst A."/>
            <person name="Burstein D."/>
            <person name="Thomas B.C."/>
            <person name="Banfield J.F."/>
        </authorList>
    </citation>
    <scope>NUCLEOTIDE SEQUENCE [LARGE SCALE GENOMIC DNA]</scope>
    <source>
        <strain evidence="3">HGW-Falkowbacteria-1</strain>
    </source>
</reference>
<dbReference type="PANTHER" id="PTHR34477:SF1">
    <property type="entry name" value="UPF0213 PROTEIN YHBQ"/>
    <property type="match status" value="1"/>
</dbReference>
<dbReference type="InterPro" id="IPR050190">
    <property type="entry name" value="UPF0213_domain"/>
</dbReference>
<dbReference type="SUPFAM" id="SSF82771">
    <property type="entry name" value="GIY-YIG endonuclease"/>
    <property type="match status" value="1"/>
</dbReference>
<dbReference type="PROSITE" id="PS50164">
    <property type="entry name" value="GIY_YIG"/>
    <property type="match status" value="1"/>
</dbReference>
<dbReference type="Pfam" id="PF01541">
    <property type="entry name" value="GIY-YIG"/>
    <property type="match status" value="1"/>
</dbReference>
<keyword evidence="3" id="KW-0255">Endonuclease</keyword>
<dbReference type="AlphaFoldDB" id="A0A2N2EAP7"/>
<dbReference type="GO" id="GO:0004519">
    <property type="term" value="F:endonuclease activity"/>
    <property type="evidence" value="ECO:0007669"/>
    <property type="project" value="UniProtKB-KW"/>
</dbReference>
<keyword evidence="3" id="KW-0378">Hydrolase</keyword>
<accession>A0A2N2EAP7</accession>
<gene>
    <name evidence="3" type="ORF">CVU82_01165</name>
</gene>
<organism evidence="3 4">
    <name type="scientific">Candidatus Falkowbacteria bacterium HGW-Falkowbacteria-1</name>
    <dbReference type="NCBI Taxonomy" id="2013768"/>
    <lineage>
        <taxon>Bacteria</taxon>
        <taxon>Candidatus Falkowiibacteriota</taxon>
    </lineage>
</organism>
<evidence type="ECO:0000259" key="2">
    <source>
        <dbReference type="PROSITE" id="PS50164"/>
    </source>
</evidence>
<name>A0A2N2EAP7_9BACT</name>
<dbReference type="Proteomes" id="UP000233517">
    <property type="component" value="Unassembled WGS sequence"/>
</dbReference>
<evidence type="ECO:0000256" key="1">
    <source>
        <dbReference type="ARBA" id="ARBA00007435"/>
    </source>
</evidence>